<dbReference type="HOGENOM" id="CLU_050420_1_0_1"/>
<protein>
    <submittedName>
        <fullName evidence="2">Uncharacterized protein</fullName>
    </submittedName>
</protein>
<keyword evidence="3" id="KW-1185">Reference proteome</keyword>
<name>A0A0C3DV60_9AGAM</name>
<feature type="region of interest" description="Disordered" evidence="1">
    <location>
        <begin position="1"/>
        <end position="24"/>
    </location>
</feature>
<evidence type="ECO:0000256" key="1">
    <source>
        <dbReference type="SAM" id="MobiDB-lite"/>
    </source>
</evidence>
<dbReference type="AlphaFoldDB" id="A0A0C3DV60"/>
<evidence type="ECO:0000313" key="3">
    <source>
        <dbReference type="Proteomes" id="UP000053989"/>
    </source>
</evidence>
<organism evidence="2 3">
    <name type="scientific">Scleroderma citrinum Foug A</name>
    <dbReference type="NCBI Taxonomy" id="1036808"/>
    <lineage>
        <taxon>Eukaryota</taxon>
        <taxon>Fungi</taxon>
        <taxon>Dikarya</taxon>
        <taxon>Basidiomycota</taxon>
        <taxon>Agaricomycotina</taxon>
        <taxon>Agaricomycetes</taxon>
        <taxon>Agaricomycetidae</taxon>
        <taxon>Boletales</taxon>
        <taxon>Sclerodermatineae</taxon>
        <taxon>Sclerodermataceae</taxon>
        <taxon>Scleroderma</taxon>
    </lineage>
</organism>
<sequence>MRKKHWKASPLPSTQKGLPTHVMPRDGRVFSVPPTIESGALVTQQKTPPSQVSTLAKCKKILQDLSSPQWEHIVYECVSLSNYIYIMYRLESDEYRKMWNRLKLTFFIDSQCLMALSPTAAHESVLKVVLTDLTNILDTIPIHTTTISCDISASAAHQGSSIRGVPDLMVQMWQEGHNVGSLLPQMIWVIESVFSQSDHDTTDKLLHYVEDIPGLLVVGKLLLKQATPFRSPGSDESIVRDLQSSELMSRAEWTSYASAEGFTSVTMDSYTWFSLTSVEFHLWIHKPGELKIRMHCLDEDSYAYRMIYPNVAFDNVKNTFWCGLELTKTLILATLGNLEEDKALLDCVGNWTPPPRIINPDKCLKALSKGAWATSYDRYFDWCKKQEPESPCDVRHSTCTSRNCT</sequence>
<dbReference type="Proteomes" id="UP000053989">
    <property type="component" value="Unassembled WGS sequence"/>
</dbReference>
<dbReference type="EMBL" id="KN822069">
    <property type="protein sequence ID" value="KIM59841.1"/>
    <property type="molecule type" value="Genomic_DNA"/>
</dbReference>
<proteinExistence type="predicted"/>
<dbReference type="InParanoid" id="A0A0C3DV60"/>
<gene>
    <name evidence="2" type="ORF">SCLCIDRAFT_27076</name>
</gene>
<accession>A0A0C3DV60</accession>
<evidence type="ECO:0000313" key="2">
    <source>
        <dbReference type="EMBL" id="KIM59841.1"/>
    </source>
</evidence>
<reference evidence="2 3" key="1">
    <citation type="submission" date="2014-04" db="EMBL/GenBank/DDBJ databases">
        <authorList>
            <consortium name="DOE Joint Genome Institute"/>
            <person name="Kuo A."/>
            <person name="Kohler A."/>
            <person name="Nagy L.G."/>
            <person name="Floudas D."/>
            <person name="Copeland A."/>
            <person name="Barry K.W."/>
            <person name="Cichocki N."/>
            <person name="Veneault-Fourrey C."/>
            <person name="LaButti K."/>
            <person name="Lindquist E.A."/>
            <person name="Lipzen A."/>
            <person name="Lundell T."/>
            <person name="Morin E."/>
            <person name="Murat C."/>
            <person name="Sun H."/>
            <person name="Tunlid A."/>
            <person name="Henrissat B."/>
            <person name="Grigoriev I.V."/>
            <person name="Hibbett D.S."/>
            <person name="Martin F."/>
            <person name="Nordberg H.P."/>
            <person name="Cantor M.N."/>
            <person name="Hua S.X."/>
        </authorList>
    </citation>
    <scope>NUCLEOTIDE SEQUENCE [LARGE SCALE GENOMIC DNA]</scope>
    <source>
        <strain evidence="2 3">Foug A</strain>
    </source>
</reference>
<reference evidence="3" key="2">
    <citation type="submission" date="2015-01" db="EMBL/GenBank/DDBJ databases">
        <title>Evolutionary Origins and Diversification of the Mycorrhizal Mutualists.</title>
        <authorList>
            <consortium name="DOE Joint Genome Institute"/>
            <consortium name="Mycorrhizal Genomics Consortium"/>
            <person name="Kohler A."/>
            <person name="Kuo A."/>
            <person name="Nagy L.G."/>
            <person name="Floudas D."/>
            <person name="Copeland A."/>
            <person name="Barry K.W."/>
            <person name="Cichocki N."/>
            <person name="Veneault-Fourrey C."/>
            <person name="LaButti K."/>
            <person name="Lindquist E.A."/>
            <person name="Lipzen A."/>
            <person name="Lundell T."/>
            <person name="Morin E."/>
            <person name="Murat C."/>
            <person name="Riley R."/>
            <person name="Ohm R."/>
            <person name="Sun H."/>
            <person name="Tunlid A."/>
            <person name="Henrissat B."/>
            <person name="Grigoriev I.V."/>
            <person name="Hibbett D.S."/>
            <person name="Martin F."/>
        </authorList>
    </citation>
    <scope>NUCLEOTIDE SEQUENCE [LARGE SCALE GENOMIC DNA]</scope>
    <source>
        <strain evidence="3">Foug A</strain>
    </source>
</reference>